<organism evidence="1">
    <name type="scientific">bioreactor metagenome</name>
    <dbReference type="NCBI Taxonomy" id="1076179"/>
    <lineage>
        <taxon>unclassified sequences</taxon>
        <taxon>metagenomes</taxon>
        <taxon>ecological metagenomes</taxon>
    </lineage>
</organism>
<sequence length="103" mass="11770">MNKNDDFMSREQKIARHYLETGVLGAYETAEVEYEEEENGKYAPCFDDAILFLDQTESTTVRSMCIEGRRYRVRSVLPVLGHTPTDKLLGLIDADLEKEAHNA</sequence>
<comment type="caution">
    <text evidence="1">The sequence shown here is derived from an EMBL/GenBank/DDBJ whole genome shotgun (WGS) entry which is preliminary data.</text>
</comment>
<dbReference type="AlphaFoldDB" id="A0A644Y808"/>
<protein>
    <submittedName>
        <fullName evidence="1">Uncharacterized protein</fullName>
    </submittedName>
</protein>
<name>A0A644Y808_9ZZZZ</name>
<reference evidence="1" key="1">
    <citation type="submission" date="2019-08" db="EMBL/GenBank/DDBJ databases">
        <authorList>
            <person name="Kucharzyk K."/>
            <person name="Murdoch R.W."/>
            <person name="Higgins S."/>
            <person name="Loffler F."/>
        </authorList>
    </citation>
    <scope>NUCLEOTIDE SEQUENCE</scope>
</reference>
<dbReference type="EMBL" id="VSSQ01004232">
    <property type="protein sequence ID" value="MPM24307.1"/>
    <property type="molecule type" value="Genomic_DNA"/>
</dbReference>
<accession>A0A644Y808</accession>
<proteinExistence type="predicted"/>
<evidence type="ECO:0000313" key="1">
    <source>
        <dbReference type="EMBL" id="MPM24307.1"/>
    </source>
</evidence>
<gene>
    <name evidence="1" type="ORF">SDC9_70788</name>
</gene>